<dbReference type="Gene3D" id="3.40.1090.10">
    <property type="entry name" value="Cytosolic phospholipase A2 catalytic domain"/>
    <property type="match status" value="1"/>
</dbReference>
<dbReference type="PANTHER" id="PTHR32176:SF103">
    <property type="entry name" value="OS08G0376550 PROTEIN"/>
    <property type="match status" value="1"/>
</dbReference>
<comment type="function">
    <text evidence="6">Possesses non-specific lipolytic acyl hydrolase (LAH) activity. Hydrolyzes phospholipids as well as galactolipids. May play a role in disease resistance.</text>
</comment>
<feature type="short sequence motif" description="DGA/G" evidence="7">
    <location>
        <begin position="225"/>
        <end position="227"/>
    </location>
</feature>
<evidence type="ECO:0000256" key="9">
    <source>
        <dbReference type="SAM" id="MobiDB-lite"/>
    </source>
</evidence>
<evidence type="ECO:0000256" key="7">
    <source>
        <dbReference type="PROSITE-ProRule" id="PRU01161"/>
    </source>
</evidence>
<dbReference type="PROSITE" id="PS51635">
    <property type="entry name" value="PNPLA"/>
    <property type="match status" value="1"/>
</dbReference>
<evidence type="ECO:0000256" key="1">
    <source>
        <dbReference type="ARBA" id="ARBA00010240"/>
    </source>
</evidence>
<reference evidence="12" key="1">
    <citation type="submission" date="2025-08" db="UniProtKB">
        <authorList>
            <consortium name="RefSeq"/>
        </authorList>
    </citation>
    <scope>IDENTIFICATION</scope>
    <source>
        <tissue evidence="12">Young leaves</tissue>
    </source>
</reference>
<keyword evidence="4 7" id="KW-0442">Lipid degradation</keyword>
<gene>
    <name evidence="12" type="primary">LOC120105639</name>
</gene>
<keyword evidence="11" id="KW-1185">Reference proteome</keyword>
<evidence type="ECO:0000256" key="2">
    <source>
        <dbReference type="ARBA" id="ARBA00022801"/>
    </source>
</evidence>
<dbReference type="RefSeq" id="XP_008776828.3">
    <property type="nucleotide sequence ID" value="XM_008778606.4"/>
</dbReference>
<dbReference type="AlphaFoldDB" id="A0A8B8ZRT8"/>
<dbReference type="CDD" id="cd07214">
    <property type="entry name" value="Pat17_isozyme_like"/>
    <property type="match status" value="1"/>
</dbReference>
<sequence length="412" mass="44864">MGSHSLSLSTVSNGTATPRSPPSLGRMVTVLSIDGGGVRGIIPGTILAFLESKLQELDGEDVRIADYFDVVAGTSTGGLVTAMLAAPDENNRPLFAAKEINDFYLENCPKIFPKNGNGILGSVKSLLGSIAGPKYDGKYLHSKVKQLLGGIRLHQTLTNIVIPTFDIKLLQPTIFSTFETKKEVSKDALLSDICISTSAAPTYLPAHYFQTKDFNRKSRSFNLIDGGIAANNPTLLALNEVTKESFKQNDDFFPIKPADYGKFLVLSLGTGSAKQEKKFNASMASKWGVLGWLYNSGMTPLIDSFSQASSDMVDIHASVIFQALHCESNYLRIQDDTLIGDTASVDVSSKENLLKLVQIGKELLKKPVSRVNLESGMYEAVQMAGTNEEELIRFAKMLSSERQLRLGKMHLN</sequence>
<evidence type="ECO:0000256" key="5">
    <source>
        <dbReference type="ARBA" id="ARBA00023098"/>
    </source>
</evidence>
<comment type="domain">
    <text evidence="8">The nitrogen atoms of the two glycine residues in the GGXR motif define the oxyanion hole, and stabilize the oxyanion that forms during the nucleophilic attack by the catalytic serine during substrate cleavage.</text>
</comment>
<feature type="active site" description="Nucleophile" evidence="7">
    <location>
        <position position="75"/>
    </location>
</feature>
<dbReference type="GO" id="GO:0016042">
    <property type="term" value="P:lipid catabolic process"/>
    <property type="evidence" value="ECO:0007669"/>
    <property type="project" value="UniProtKB-UniRule"/>
</dbReference>
<protein>
    <recommendedName>
        <fullName evidence="8">Patatin</fullName>
        <ecNumber evidence="8">3.1.1.-</ecNumber>
    </recommendedName>
</protein>
<evidence type="ECO:0000313" key="11">
    <source>
        <dbReference type="Proteomes" id="UP000228380"/>
    </source>
</evidence>
<keyword evidence="5 7" id="KW-0443">Lipid metabolism</keyword>
<dbReference type="EC" id="3.1.1.-" evidence="8"/>
<evidence type="ECO:0000313" key="12">
    <source>
        <dbReference type="RefSeq" id="XP_038974228.1"/>
    </source>
</evidence>
<evidence type="ECO:0000256" key="6">
    <source>
        <dbReference type="ARBA" id="ARBA00025642"/>
    </source>
</evidence>
<evidence type="ECO:0000256" key="8">
    <source>
        <dbReference type="RuleBase" id="RU361262"/>
    </source>
</evidence>
<dbReference type="FunFam" id="3.40.1090.10:FF:000005">
    <property type="entry name" value="Patatin"/>
    <property type="match status" value="1"/>
</dbReference>
<feature type="short sequence motif" description="GXGXXG" evidence="7">
    <location>
        <begin position="35"/>
        <end position="40"/>
    </location>
</feature>
<feature type="active site" description="Proton acceptor" evidence="7">
    <location>
        <position position="225"/>
    </location>
</feature>
<dbReference type="GeneID" id="120105639"/>
<evidence type="ECO:0000256" key="3">
    <source>
        <dbReference type="ARBA" id="ARBA00022821"/>
    </source>
</evidence>
<dbReference type="PANTHER" id="PTHR32176">
    <property type="entry name" value="XYLOSE ISOMERASE"/>
    <property type="match status" value="1"/>
</dbReference>
<keyword evidence="2 7" id="KW-0378">Hydrolase</keyword>
<name>A0A8B8ZRT8_PHODC</name>
<dbReference type="OrthoDB" id="1658288at2759"/>
<accession>A0A8B8ZRT8</accession>
<comment type="similarity">
    <text evidence="1 8">Belongs to the patatin family.</text>
</comment>
<dbReference type="GO" id="GO:0047372">
    <property type="term" value="F:monoacylglycerol lipase activity"/>
    <property type="evidence" value="ECO:0007669"/>
    <property type="project" value="TreeGrafter"/>
</dbReference>
<organism evidence="11 12">
    <name type="scientific">Phoenix dactylifera</name>
    <name type="common">Date palm</name>
    <dbReference type="NCBI Taxonomy" id="42345"/>
    <lineage>
        <taxon>Eukaryota</taxon>
        <taxon>Viridiplantae</taxon>
        <taxon>Streptophyta</taxon>
        <taxon>Embryophyta</taxon>
        <taxon>Tracheophyta</taxon>
        <taxon>Spermatophyta</taxon>
        <taxon>Magnoliopsida</taxon>
        <taxon>Liliopsida</taxon>
        <taxon>Arecaceae</taxon>
        <taxon>Coryphoideae</taxon>
        <taxon>Phoeniceae</taxon>
        <taxon>Phoenix</taxon>
    </lineage>
</organism>
<feature type="domain" description="PNPLA" evidence="10">
    <location>
        <begin position="31"/>
        <end position="238"/>
    </location>
</feature>
<keyword evidence="3" id="KW-0611">Plant defense</keyword>
<dbReference type="KEGG" id="pda:120105639"/>
<comment type="function">
    <text evidence="8">Lipolytic acyl hydrolase (LAH).</text>
</comment>
<dbReference type="RefSeq" id="XP_038974228.1">
    <property type="nucleotide sequence ID" value="XM_039118300.1"/>
</dbReference>
<dbReference type="SUPFAM" id="SSF52151">
    <property type="entry name" value="FabD/lysophospholipase-like"/>
    <property type="match status" value="1"/>
</dbReference>
<proteinExistence type="inferred from homology"/>
<dbReference type="GO" id="GO:0006952">
    <property type="term" value="P:defense response"/>
    <property type="evidence" value="ECO:0007669"/>
    <property type="project" value="UniProtKB-KW"/>
</dbReference>
<dbReference type="GO" id="GO:0004620">
    <property type="term" value="F:phospholipase activity"/>
    <property type="evidence" value="ECO:0007669"/>
    <property type="project" value="TreeGrafter"/>
</dbReference>
<feature type="short sequence motif" description="GXSXG" evidence="7">
    <location>
        <begin position="73"/>
        <end position="77"/>
    </location>
</feature>
<feature type="region of interest" description="Disordered" evidence="9">
    <location>
        <begin position="1"/>
        <end position="21"/>
    </location>
</feature>
<dbReference type="Proteomes" id="UP000228380">
    <property type="component" value="Unplaced"/>
</dbReference>
<dbReference type="InterPro" id="IPR016035">
    <property type="entry name" value="Acyl_Trfase/lysoPLipase"/>
</dbReference>
<dbReference type="InterPro" id="IPR002641">
    <property type="entry name" value="PNPLA_dom"/>
</dbReference>
<evidence type="ECO:0000256" key="4">
    <source>
        <dbReference type="ARBA" id="ARBA00022963"/>
    </source>
</evidence>
<evidence type="ECO:0000259" key="10">
    <source>
        <dbReference type="PROSITE" id="PS51635"/>
    </source>
</evidence>
<feature type="compositionally biased region" description="Polar residues" evidence="9">
    <location>
        <begin position="1"/>
        <end position="18"/>
    </location>
</feature>
<dbReference type="KEGG" id="pda:103696883"/>
<dbReference type="Pfam" id="PF01734">
    <property type="entry name" value="Patatin"/>
    <property type="match status" value="1"/>
</dbReference>